<dbReference type="RefSeq" id="WP_237872605.1">
    <property type="nucleotide sequence ID" value="NZ_JAKLTR010000008.1"/>
</dbReference>
<protein>
    <submittedName>
        <fullName evidence="1">Cbb3-type cytochrome oxidase assembly protein CcoS</fullName>
    </submittedName>
</protein>
<proteinExistence type="predicted"/>
<dbReference type="EMBL" id="JAKLTR010000008">
    <property type="protein sequence ID" value="MCG2615337.1"/>
    <property type="molecule type" value="Genomic_DNA"/>
</dbReference>
<sequence length="57" mass="6372">MSVIFILLIVSVTVAGFFLFAFLWGVRGGQFEDDYSPASRILFDDASSEQPANNKKR</sequence>
<keyword evidence="2" id="KW-1185">Reference proteome</keyword>
<evidence type="ECO:0000313" key="2">
    <source>
        <dbReference type="Proteomes" id="UP001165367"/>
    </source>
</evidence>
<accession>A0ABS9KSN0</accession>
<evidence type="ECO:0000313" key="1">
    <source>
        <dbReference type="EMBL" id="MCG2615337.1"/>
    </source>
</evidence>
<dbReference type="PANTHER" id="PTHR41532:SF1">
    <property type="entry name" value="FIXS PROTEIN"/>
    <property type="match status" value="1"/>
</dbReference>
<organism evidence="1 2">
    <name type="scientific">Terrimonas ginsenosidimutans</name>
    <dbReference type="NCBI Taxonomy" id="2908004"/>
    <lineage>
        <taxon>Bacteria</taxon>
        <taxon>Pseudomonadati</taxon>
        <taxon>Bacteroidota</taxon>
        <taxon>Chitinophagia</taxon>
        <taxon>Chitinophagales</taxon>
        <taxon>Chitinophagaceae</taxon>
        <taxon>Terrimonas</taxon>
    </lineage>
</organism>
<gene>
    <name evidence="1" type="primary">ccoS</name>
    <name evidence="1" type="ORF">LZZ85_13640</name>
</gene>
<dbReference type="InterPro" id="IPR004714">
    <property type="entry name" value="Cyt_oxidase_maturation_cbb3"/>
</dbReference>
<comment type="caution">
    <text evidence="1">The sequence shown here is derived from an EMBL/GenBank/DDBJ whole genome shotgun (WGS) entry which is preliminary data.</text>
</comment>
<dbReference type="Proteomes" id="UP001165367">
    <property type="component" value="Unassembled WGS sequence"/>
</dbReference>
<dbReference type="Pfam" id="PF03597">
    <property type="entry name" value="FixS"/>
    <property type="match status" value="1"/>
</dbReference>
<dbReference type="NCBIfam" id="TIGR00847">
    <property type="entry name" value="ccoS"/>
    <property type="match status" value="1"/>
</dbReference>
<reference evidence="1" key="1">
    <citation type="submission" date="2022-01" db="EMBL/GenBank/DDBJ databases">
        <authorList>
            <person name="Jo J.-H."/>
            <person name="Im W.-T."/>
        </authorList>
    </citation>
    <scope>NUCLEOTIDE SEQUENCE</scope>
    <source>
        <strain evidence="1">NA20</strain>
    </source>
</reference>
<dbReference type="PANTHER" id="PTHR41532">
    <property type="entry name" value="FIXS PROTEIN"/>
    <property type="match status" value="1"/>
</dbReference>
<name>A0ABS9KSN0_9BACT</name>